<reference evidence="3" key="3">
    <citation type="submission" date="2020-12" db="UniProtKB">
        <authorList>
            <consortium name="EnsemblPlants"/>
        </authorList>
    </citation>
    <scope>IDENTIFICATION</scope>
</reference>
<keyword evidence="4" id="KW-1185">Reference proteome</keyword>
<protein>
    <submittedName>
        <fullName evidence="2 3">Uncharacterized protein</fullName>
    </submittedName>
</protein>
<reference evidence="2 4" key="1">
    <citation type="journal article" date="2008" name="Science">
        <title>The Physcomitrella genome reveals evolutionary insights into the conquest of land by plants.</title>
        <authorList>
            <person name="Rensing S."/>
            <person name="Lang D."/>
            <person name="Zimmer A."/>
            <person name="Terry A."/>
            <person name="Salamov A."/>
            <person name="Shapiro H."/>
            <person name="Nishiyama T."/>
            <person name="Perroud P.-F."/>
            <person name="Lindquist E."/>
            <person name="Kamisugi Y."/>
            <person name="Tanahashi T."/>
            <person name="Sakakibara K."/>
            <person name="Fujita T."/>
            <person name="Oishi K."/>
            <person name="Shin-I T."/>
            <person name="Kuroki Y."/>
            <person name="Toyoda A."/>
            <person name="Suzuki Y."/>
            <person name="Hashimoto A."/>
            <person name="Yamaguchi K."/>
            <person name="Sugano A."/>
            <person name="Kohara Y."/>
            <person name="Fujiyama A."/>
            <person name="Anterola A."/>
            <person name="Aoki S."/>
            <person name="Ashton N."/>
            <person name="Barbazuk W.B."/>
            <person name="Barker E."/>
            <person name="Bennetzen J."/>
            <person name="Bezanilla M."/>
            <person name="Blankenship R."/>
            <person name="Cho S.H."/>
            <person name="Dutcher S."/>
            <person name="Estelle M."/>
            <person name="Fawcett J.A."/>
            <person name="Gundlach H."/>
            <person name="Hanada K."/>
            <person name="Heyl A."/>
            <person name="Hicks K.A."/>
            <person name="Hugh J."/>
            <person name="Lohr M."/>
            <person name="Mayer K."/>
            <person name="Melkozernov A."/>
            <person name="Murata T."/>
            <person name="Nelson D."/>
            <person name="Pils B."/>
            <person name="Prigge M."/>
            <person name="Reiss B."/>
            <person name="Renner T."/>
            <person name="Rombauts S."/>
            <person name="Rushton P."/>
            <person name="Sanderfoot A."/>
            <person name="Schween G."/>
            <person name="Shiu S.-H."/>
            <person name="Stueber K."/>
            <person name="Theodoulou F.L."/>
            <person name="Tu H."/>
            <person name="Van de Peer Y."/>
            <person name="Verrier P.J."/>
            <person name="Waters E."/>
            <person name="Wood A."/>
            <person name="Yang L."/>
            <person name="Cove D."/>
            <person name="Cuming A."/>
            <person name="Hasebe M."/>
            <person name="Lucas S."/>
            <person name="Mishler D.B."/>
            <person name="Reski R."/>
            <person name="Grigoriev I."/>
            <person name="Quatrano R.S."/>
            <person name="Boore J.L."/>
        </authorList>
    </citation>
    <scope>NUCLEOTIDE SEQUENCE [LARGE SCALE GENOMIC DNA]</scope>
    <source>
        <strain evidence="3 4">cv. Gransden 2004</strain>
    </source>
</reference>
<evidence type="ECO:0000313" key="2">
    <source>
        <dbReference type="EMBL" id="PNR33231.1"/>
    </source>
</evidence>
<evidence type="ECO:0000256" key="1">
    <source>
        <dbReference type="SAM" id="MobiDB-lite"/>
    </source>
</evidence>
<sequence>MPSVVLRLPLRKETFCNAEKTQTILNQRAHASHVHQTPHSNSKNCPEELKSRKNTHLSAFASNFHLFSLEI</sequence>
<dbReference type="EMBL" id="ABEU02000020">
    <property type="protein sequence ID" value="PNR33231.1"/>
    <property type="molecule type" value="Genomic_DNA"/>
</dbReference>
<dbReference type="InParanoid" id="A0A2K1IVD0"/>
<dbReference type="Gramene" id="Pp3c20_15821V3.1">
    <property type="protein sequence ID" value="PAC:32947370.CDS.1"/>
    <property type="gene ID" value="Pp3c20_15821"/>
</dbReference>
<evidence type="ECO:0000313" key="3">
    <source>
        <dbReference type="EnsemblPlants" id="PAC:32947370.CDS.1"/>
    </source>
</evidence>
<evidence type="ECO:0000313" key="4">
    <source>
        <dbReference type="Proteomes" id="UP000006727"/>
    </source>
</evidence>
<gene>
    <name evidence="2" type="ORF">PHYPA_025174</name>
</gene>
<dbReference type="AlphaFoldDB" id="A0A2K1IVD0"/>
<dbReference type="Proteomes" id="UP000006727">
    <property type="component" value="Chromosome 20"/>
</dbReference>
<proteinExistence type="predicted"/>
<feature type="region of interest" description="Disordered" evidence="1">
    <location>
        <begin position="29"/>
        <end position="49"/>
    </location>
</feature>
<organism evidence="2">
    <name type="scientific">Physcomitrium patens</name>
    <name type="common">Spreading-leaved earth moss</name>
    <name type="synonym">Physcomitrella patens</name>
    <dbReference type="NCBI Taxonomy" id="3218"/>
    <lineage>
        <taxon>Eukaryota</taxon>
        <taxon>Viridiplantae</taxon>
        <taxon>Streptophyta</taxon>
        <taxon>Embryophyta</taxon>
        <taxon>Bryophyta</taxon>
        <taxon>Bryophytina</taxon>
        <taxon>Bryopsida</taxon>
        <taxon>Funariidae</taxon>
        <taxon>Funariales</taxon>
        <taxon>Funariaceae</taxon>
        <taxon>Physcomitrium</taxon>
    </lineage>
</organism>
<feature type="compositionally biased region" description="Polar residues" evidence="1">
    <location>
        <begin position="34"/>
        <end position="44"/>
    </location>
</feature>
<accession>A0A2K1IVD0</accession>
<reference evidence="2 4" key="2">
    <citation type="journal article" date="2018" name="Plant J.">
        <title>The Physcomitrella patens chromosome-scale assembly reveals moss genome structure and evolution.</title>
        <authorList>
            <person name="Lang D."/>
            <person name="Ullrich K.K."/>
            <person name="Murat F."/>
            <person name="Fuchs J."/>
            <person name="Jenkins J."/>
            <person name="Haas F.B."/>
            <person name="Piednoel M."/>
            <person name="Gundlach H."/>
            <person name="Van Bel M."/>
            <person name="Meyberg R."/>
            <person name="Vives C."/>
            <person name="Morata J."/>
            <person name="Symeonidi A."/>
            <person name="Hiss M."/>
            <person name="Muchero W."/>
            <person name="Kamisugi Y."/>
            <person name="Saleh O."/>
            <person name="Blanc G."/>
            <person name="Decker E.L."/>
            <person name="van Gessel N."/>
            <person name="Grimwood J."/>
            <person name="Hayes R.D."/>
            <person name="Graham S.W."/>
            <person name="Gunter L.E."/>
            <person name="McDaniel S.F."/>
            <person name="Hoernstein S.N.W."/>
            <person name="Larsson A."/>
            <person name="Li F.W."/>
            <person name="Perroud P.F."/>
            <person name="Phillips J."/>
            <person name="Ranjan P."/>
            <person name="Rokshar D.S."/>
            <person name="Rothfels C.J."/>
            <person name="Schneider L."/>
            <person name="Shu S."/>
            <person name="Stevenson D.W."/>
            <person name="Thummler F."/>
            <person name="Tillich M."/>
            <person name="Villarreal Aguilar J.C."/>
            <person name="Widiez T."/>
            <person name="Wong G.K."/>
            <person name="Wymore A."/>
            <person name="Zhang Y."/>
            <person name="Zimmer A.D."/>
            <person name="Quatrano R.S."/>
            <person name="Mayer K.F.X."/>
            <person name="Goodstein D."/>
            <person name="Casacuberta J.M."/>
            <person name="Vandepoele K."/>
            <person name="Reski R."/>
            <person name="Cuming A.C."/>
            <person name="Tuskan G.A."/>
            <person name="Maumus F."/>
            <person name="Salse J."/>
            <person name="Schmutz J."/>
            <person name="Rensing S.A."/>
        </authorList>
    </citation>
    <scope>NUCLEOTIDE SEQUENCE [LARGE SCALE GENOMIC DNA]</scope>
    <source>
        <strain evidence="3 4">cv. Gransden 2004</strain>
    </source>
</reference>
<dbReference type="EnsemblPlants" id="Pp3c20_15821V3.1">
    <property type="protein sequence ID" value="PAC:32947370.CDS.1"/>
    <property type="gene ID" value="Pp3c20_15821"/>
</dbReference>
<name>A0A2K1IVD0_PHYPA</name>